<proteinExistence type="predicted"/>
<sequence length="31" mass="3758">MSLTELHQLDNSQRMHSMYEAIVDYWLIVMC</sequence>
<dbReference type="EMBL" id="UINC01069272">
    <property type="protein sequence ID" value="SVC02515.1"/>
    <property type="molecule type" value="Genomic_DNA"/>
</dbReference>
<dbReference type="AlphaFoldDB" id="A0A382IT28"/>
<protein>
    <submittedName>
        <fullName evidence="1">Uncharacterized protein</fullName>
    </submittedName>
</protein>
<evidence type="ECO:0000313" key="1">
    <source>
        <dbReference type="EMBL" id="SVC02515.1"/>
    </source>
</evidence>
<organism evidence="1">
    <name type="scientific">marine metagenome</name>
    <dbReference type="NCBI Taxonomy" id="408172"/>
    <lineage>
        <taxon>unclassified sequences</taxon>
        <taxon>metagenomes</taxon>
        <taxon>ecological metagenomes</taxon>
    </lineage>
</organism>
<name>A0A382IT28_9ZZZZ</name>
<reference evidence="1" key="1">
    <citation type="submission" date="2018-05" db="EMBL/GenBank/DDBJ databases">
        <authorList>
            <person name="Lanie J.A."/>
            <person name="Ng W.-L."/>
            <person name="Kazmierczak K.M."/>
            <person name="Andrzejewski T.M."/>
            <person name="Davidsen T.M."/>
            <person name="Wayne K.J."/>
            <person name="Tettelin H."/>
            <person name="Glass J.I."/>
            <person name="Rusch D."/>
            <person name="Podicherti R."/>
            <person name="Tsui H.-C.T."/>
            <person name="Winkler M.E."/>
        </authorList>
    </citation>
    <scope>NUCLEOTIDE SEQUENCE</scope>
</reference>
<gene>
    <name evidence="1" type="ORF">METZ01_LOCUS255369</name>
</gene>
<accession>A0A382IT28</accession>